<keyword evidence="1" id="KW-0472">Membrane</keyword>
<dbReference type="Proteomes" id="UP000774570">
    <property type="component" value="Unassembled WGS sequence"/>
</dbReference>
<accession>A0ABS7G3H1</accession>
<evidence type="ECO:0000259" key="2">
    <source>
        <dbReference type="Pfam" id="PF10756"/>
    </source>
</evidence>
<dbReference type="RefSeq" id="WP_220169437.1">
    <property type="nucleotide sequence ID" value="NZ_JAIBOA010000021.1"/>
</dbReference>
<keyword evidence="4" id="KW-1185">Reference proteome</keyword>
<keyword evidence="1" id="KW-0812">Transmembrane</keyword>
<protein>
    <submittedName>
        <fullName evidence="3">PH domain-containing protein</fullName>
    </submittedName>
</protein>
<reference evidence="3 4" key="1">
    <citation type="submission" date="2021-07" db="EMBL/GenBank/DDBJ databases">
        <title>Actinomadura sp. PM05-2 isolated from lichen.</title>
        <authorList>
            <person name="Somphong A."/>
            <person name="Phongsopitanun W."/>
            <person name="Tanasupawat S."/>
            <person name="Peongsungnone V."/>
        </authorList>
    </citation>
    <scope>NUCLEOTIDE SEQUENCE [LARGE SCALE GENOMIC DNA]</scope>
    <source>
        <strain evidence="3 4">PM05-2</strain>
    </source>
</reference>
<evidence type="ECO:0000256" key="1">
    <source>
        <dbReference type="SAM" id="Phobius"/>
    </source>
</evidence>
<dbReference type="EMBL" id="JAIBOA010000021">
    <property type="protein sequence ID" value="MBW8486203.1"/>
    <property type="molecule type" value="Genomic_DNA"/>
</dbReference>
<organism evidence="3 4">
    <name type="scientific">Actinomadura parmotrematis</name>
    <dbReference type="NCBI Taxonomy" id="2864039"/>
    <lineage>
        <taxon>Bacteria</taxon>
        <taxon>Bacillati</taxon>
        <taxon>Actinomycetota</taxon>
        <taxon>Actinomycetes</taxon>
        <taxon>Streptosporangiales</taxon>
        <taxon>Thermomonosporaceae</taxon>
        <taxon>Actinomadura</taxon>
    </lineage>
</organism>
<evidence type="ECO:0000313" key="3">
    <source>
        <dbReference type="EMBL" id="MBW8486203.1"/>
    </source>
</evidence>
<name>A0ABS7G3H1_9ACTN</name>
<sequence>MAERMTLTSASGRALLAFGCVMLLATSVWLLKIIAAGDLLENSFGFRFVGGVMAAGMLYLAVRAALRLAERVVVGPEGIHVIGAFRRRHLPWDEVTGVELHRRPRFWDVVVRTPAGEEILHSVPAEPFPTLRNERYAVAPPSAPKHLRIQYGFLRDTWERHRAAPGA</sequence>
<feature type="transmembrane region" description="Helical" evidence="1">
    <location>
        <begin position="46"/>
        <end position="66"/>
    </location>
</feature>
<gene>
    <name evidence="3" type="ORF">K1Y72_27795</name>
</gene>
<proteinExistence type="predicted"/>
<feature type="domain" description="Low molecular weight protein antigen 6 PH" evidence="2">
    <location>
        <begin position="71"/>
        <end position="119"/>
    </location>
</feature>
<comment type="caution">
    <text evidence="3">The sequence shown here is derived from an EMBL/GenBank/DDBJ whole genome shotgun (WGS) entry which is preliminary data.</text>
</comment>
<dbReference type="Pfam" id="PF10756">
    <property type="entry name" value="bPH_6"/>
    <property type="match status" value="1"/>
</dbReference>
<dbReference type="InterPro" id="IPR019692">
    <property type="entry name" value="CFP-6_PH"/>
</dbReference>
<keyword evidence="1" id="KW-1133">Transmembrane helix</keyword>
<evidence type="ECO:0000313" key="4">
    <source>
        <dbReference type="Proteomes" id="UP000774570"/>
    </source>
</evidence>